<keyword evidence="5" id="KW-1185">Reference proteome</keyword>
<feature type="chain" id="PRO_5046317386" evidence="2">
    <location>
        <begin position="19"/>
        <end position="332"/>
    </location>
</feature>
<evidence type="ECO:0000256" key="1">
    <source>
        <dbReference type="ARBA" id="ARBA00023239"/>
    </source>
</evidence>
<evidence type="ECO:0000313" key="5">
    <source>
        <dbReference type="Proteomes" id="UP001419910"/>
    </source>
</evidence>
<gene>
    <name evidence="4" type="ORF">ABC974_22085</name>
</gene>
<dbReference type="Proteomes" id="UP001419910">
    <property type="component" value="Unassembled WGS sequence"/>
</dbReference>
<name>A0ABU9Y961_9SPHN</name>
<dbReference type="PANTHER" id="PTHR21240:SF28">
    <property type="entry name" value="ISO-OROTATE DECARBOXYLASE (EUROFUNG)"/>
    <property type="match status" value="1"/>
</dbReference>
<sequence>MGATGAAVAMGGSSALLAAGPGSAPASKIVDVHYHIYPPQVLAGANSLAEQVRSLAGVRDWDAARAVDILESEGVETAVISFANPVFWADDTASQRRLARLCNDYFAKVRSDHAGRFGVLAALPPLTDVDGALAEISYSLDQLKVDGVRVMTSYAGKAWLGDSAFAPVWDELNRRRAIVFVHPDLACSCIKAPSMSLELPFDTARAAFSLWRNGAFDRWPNIRFILSHGGGPVPMLVARFNGTGRPGADGTVLRDAEVQLRKAWFDTAQAASRVPLTALLALADPTRILFGSDKPFGPPAAQARALAAAIDDRRLLAAIEAGNALRLLTAAG</sequence>
<dbReference type="Gene3D" id="3.20.20.140">
    <property type="entry name" value="Metal-dependent hydrolases"/>
    <property type="match status" value="1"/>
</dbReference>
<organism evidence="4 5">
    <name type="scientific">Sphingomonas oligophenolica</name>
    <dbReference type="NCBI Taxonomy" id="301154"/>
    <lineage>
        <taxon>Bacteria</taxon>
        <taxon>Pseudomonadati</taxon>
        <taxon>Pseudomonadota</taxon>
        <taxon>Alphaproteobacteria</taxon>
        <taxon>Sphingomonadales</taxon>
        <taxon>Sphingomonadaceae</taxon>
        <taxon>Sphingomonas</taxon>
    </lineage>
</organism>
<dbReference type="InterPro" id="IPR032466">
    <property type="entry name" value="Metal_Hydrolase"/>
</dbReference>
<comment type="caution">
    <text evidence="4">The sequence shown here is derived from an EMBL/GenBank/DDBJ whole genome shotgun (WGS) entry which is preliminary data.</text>
</comment>
<proteinExistence type="predicted"/>
<keyword evidence="1" id="KW-0456">Lyase</keyword>
<dbReference type="Pfam" id="PF04909">
    <property type="entry name" value="Amidohydro_2"/>
    <property type="match status" value="1"/>
</dbReference>
<accession>A0ABU9Y961</accession>
<reference evidence="4 5" key="1">
    <citation type="submission" date="2024-05" db="EMBL/GenBank/DDBJ databases">
        <authorList>
            <person name="Liu Q."/>
            <person name="Xin Y.-H."/>
        </authorList>
    </citation>
    <scope>NUCLEOTIDE SEQUENCE [LARGE SCALE GENOMIC DNA]</scope>
    <source>
        <strain evidence="4 5">CGMCC 1.10181</strain>
    </source>
</reference>
<dbReference type="InterPro" id="IPR006680">
    <property type="entry name" value="Amidohydro-rel"/>
</dbReference>
<dbReference type="InterPro" id="IPR032465">
    <property type="entry name" value="ACMSD"/>
</dbReference>
<evidence type="ECO:0000313" key="4">
    <source>
        <dbReference type="EMBL" id="MEN2792337.1"/>
    </source>
</evidence>
<dbReference type="SUPFAM" id="SSF51556">
    <property type="entry name" value="Metallo-dependent hydrolases"/>
    <property type="match status" value="1"/>
</dbReference>
<evidence type="ECO:0000259" key="3">
    <source>
        <dbReference type="Pfam" id="PF04909"/>
    </source>
</evidence>
<dbReference type="EMBL" id="JBDIME010000027">
    <property type="protein sequence ID" value="MEN2792337.1"/>
    <property type="molecule type" value="Genomic_DNA"/>
</dbReference>
<dbReference type="RefSeq" id="WP_343890963.1">
    <property type="nucleotide sequence ID" value="NZ_BAAAEH010000036.1"/>
</dbReference>
<feature type="signal peptide" evidence="2">
    <location>
        <begin position="1"/>
        <end position="18"/>
    </location>
</feature>
<protein>
    <submittedName>
        <fullName evidence="4">Amidohydrolase family protein</fullName>
    </submittedName>
</protein>
<evidence type="ECO:0000256" key="2">
    <source>
        <dbReference type="SAM" id="SignalP"/>
    </source>
</evidence>
<keyword evidence="2" id="KW-0732">Signal</keyword>
<feature type="domain" description="Amidohydrolase-related" evidence="3">
    <location>
        <begin position="30"/>
        <end position="328"/>
    </location>
</feature>
<dbReference type="PANTHER" id="PTHR21240">
    <property type="entry name" value="2-AMINO-3-CARBOXYLMUCONATE-6-SEMIALDEHYDE DECARBOXYLASE"/>
    <property type="match status" value="1"/>
</dbReference>